<reference evidence="2 3" key="1">
    <citation type="journal article" date="2016" name="PLoS ONE">
        <title>Complete Genome Sequence and Comparative Genomics of a Novel Myxobacterium Myxococcus hansupus.</title>
        <authorList>
            <person name="Sharma G."/>
            <person name="Narwani T."/>
            <person name="Subramanian S."/>
        </authorList>
    </citation>
    <scope>NUCLEOTIDE SEQUENCE [LARGE SCALE GENOMIC DNA]</scope>
    <source>
        <strain evidence="3">mixupus</strain>
    </source>
</reference>
<evidence type="ECO:0000259" key="1">
    <source>
        <dbReference type="Pfam" id="PF13490"/>
    </source>
</evidence>
<organism evidence="2 3">
    <name type="scientific">Pseudomyxococcus hansupus</name>
    <dbReference type="NCBI Taxonomy" id="1297742"/>
    <lineage>
        <taxon>Bacteria</taxon>
        <taxon>Pseudomonadati</taxon>
        <taxon>Myxococcota</taxon>
        <taxon>Myxococcia</taxon>
        <taxon>Myxococcales</taxon>
        <taxon>Cystobacterineae</taxon>
        <taxon>Myxococcaceae</taxon>
        <taxon>Pseudomyxococcus</taxon>
    </lineage>
</organism>
<dbReference type="KEGG" id="mym:A176_007199"/>
<dbReference type="STRING" id="1297742.A176_007199"/>
<dbReference type="RefSeq" id="WP_002640229.1">
    <property type="nucleotide sequence ID" value="NZ_CP012109.1"/>
</dbReference>
<dbReference type="InterPro" id="IPR027383">
    <property type="entry name" value="Znf_put"/>
</dbReference>
<protein>
    <recommendedName>
        <fullName evidence="1">Putative zinc-finger domain-containing protein</fullName>
    </recommendedName>
</protein>
<dbReference type="Pfam" id="PF13490">
    <property type="entry name" value="zf-HC2"/>
    <property type="match status" value="1"/>
</dbReference>
<accession>A0A0H4XPI7</accession>
<dbReference type="PATRIC" id="fig|1297742.4.peg.7318"/>
<dbReference type="AlphaFoldDB" id="A0A0H4XPI7"/>
<evidence type="ECO:0000313" key="2">
    <source>
        <dbReference type="EMBL" id="AKQ70287.1"/>
    </source>
</evidence>
<feature type="domain" description="Putative zinc-finger" evidence="1">
    <location>
        <begin position="9"/>
        <end position="36"/>
    </location>
</feature>
<sequence>MSACRESELDALLANELASEDATRVRAHISGCTACQHALTWLRAERGWMAQRAQRMPARPALDFAALEARLQKQAPPPPEPRHAGWMHWGRMLSAATAVVAFIGLSTIQMTRIPSVDEPWSPGDALVSIARPVDWCDDPSREAVAALEARVGACLVATPFLPLR</sequence>
<dbReference type="OrthoDB" id="5524200at2"/>
<dbReference type="Proteomes" id="UP000009026">
    <property type="component" value="Chromosome"/>
</dbReference>
<dbReference type="EMBL" id="CP012109">
    <property type="protein sequence ID" value="AKQ70287.1"/>
    <property type="molecule type" value="Genomic_DNA"/>
</dbReference>
<name>A0A0H4XPI7_9BACT</name>
<keyword evidence="3" id="KW-1185">Reference proteome</keyword>
<evidence type="ECO:0000313" key="3">
    <source>
        <dbReference type="Proteomes" id="UP000009026"/>
    </source>
</evidence>
<proteinExistence type="predicted"/>
<gene>
    <name evidence="2" type="ORF">A176_007199</name>
</gene>